<evidence type="ECO:0000256" key="2">
    <source>
        <dbReference type="SAM" id="SignalP"/>
    </source>
</evidence>
<feature type="signal peptide" evidence="2">
    <location>
        <begin position="1"/>
        <end position="30"/>
    </location>
</feature>
<evidence type="ECO:0000313" key="3">
    <source>
        <dbReference type="EMBL" id="PIU40799.1"/>
    </source>
</evidence>
<organism evidence="3 4">
    <name type="scientific">Candidatus Aquitaenariimonas noxiae</name>
    <dbReference type="NCBI Taxonomy" id="1974741"/>
    <lineage>
        <taxon>Bacteria</taxon>
        <taxon>Pseudomonadati</taxon>
        <taxon>Candidatus Omnitrophota</taxon>
        <taxon>Candidatus Aquitaenariimonas</taxon>
    </lineage>
</organism>
<keyword evidence="1" id="KW-0472">Membrane</keyword>
<protein>
    <submittedName>
        <fullName evidence="3">Uncharacterized protein</fullName>
    </submittedName>
</protein>
<reference evidence="3 4" key="1">
    <citation type="submission" date="2017-09" db="EMBL/GenBank/DDBJ databases">
        <title>Depth-based differentiation of microbial function through sediment-hosted aquifers and enrichment of novel symbionts in the deep terrestrial subsurface.</title>
        <authorList>
            <person name="Probst A.J."/>
            <person name="Ladd B."/>
            <person name="Jarett J.K."/>
            <person name="Geller-Mcgrath D.E."/>
            <person name="Sieber C.M."/>
            <person name="Emerson J.B."/>
            <person name="Anantharaman K."/>
            <person name="Thomas B.C."/>
            <person name="Malmstrom R."/>
            <person name="Stieglmeier M."/>
            <person name="Klingl A."/>
            <person name="Woyke T."/>
            <person name="Ryan C.M."/>
            <person name="Banfield J.F."/>
        </authorList>
    </citation>
    <scope>NUCLEOTIDE SEQUENCE [LARGE SCALE GENOMIC DNA]</scope>
    <source>
        <strain evidence="3">CG07_land_8_20_14_0_80_42_15</strain>
    </source>
</reference>
<evidence type="ECO:0000256" key="1">
    <source>
        <dbReference type="SAM" id="Phobius"/>
    </source>
</evidence>
<keyword evidence="1" id="KW-1133">Transmembrane helix</keyword>
<dbReference type="AlphaFoldDB" id="A0A2J0KSN6"/>
<feature type="chain" id="PRO_5014382378" evidence="2">
    <location>
        <begin position="31"/>
        <end position="471"/>
    </location>
</feature>
<dbReference type="EMBL" id="PEWV01000078">
    <property type="protein sequence ID" value="PIU40799.1"/>
    <property type="molecule type" value="Genomic_DNA"/>
</dbReference>
<sequence>MNYQNNKKKLILLLFLPLQILFLINCAALADNIYVNITPKEINCGDTVAIEVNGITNSKNNFLTVTSPTGKAYHPEFVSKITQNEQKCFAAFSNTSDKGFLSQNWNKYLVRLFNRDGTLLCEDAFYLKQNNKELYFTIYIDDVGASGLPEPDGLRWFESNKYPVNLGWENGELNQEGILLDVIKNKYDLSSNYLFHHFHAINYTGNALLQKIDKAINWYQIHTKINSAMSNILGIKVYFRDRHFFLALIFILVASGLLSLKKRNILFATVTIFFCIVTTTFLIASFSAQYSYNEKNWTAHFDDPQWCKAFLIETKKDFMSQGLPYPRITRHGWNVPLKGLTEFYMKEMGVLADATVIYNTKFEFDKHNVIAKIKGPNAPSPYYSSISKGCEFEYNGLEIDRGILELPLIFDVSEYDPFGFIKKIEKDIETLPNGALVSTYCHPKDSLKKYIPLISFLKKNMTLSLYQRINI</sequence>
<accession>A0A2J0KSN6</accession>
<proteinExistence type="predicted"/>
<name>A0A2J0KSN6_9BACT</name>
<comment type="caution">
    <text evidence="3">The sequence shown here is derived from an EMBL/GenBank/DDBJ whole genome shotgun (WGS) entry which is preliminary data.</text>
</comment>
<keyword evidence="2" id="KW-0732">Signal</keyword>
<gene>
    <name evidence="3" type="ORF">COS99_08760</name>
</gene>
<evidence type="ECO:0000313" key="4">
    <source>
        <dbReference type="Proteomes" id="UP000230052"/>
    </source>
</evidence>
<feature type="transmembrane region" description="Helical" evidence="1">
    <location>
        <begin position="265"/>
        <end position="286"/>
    </location>
</feature>
<dbReference type="Proteomes" id="UP000230052">
    <property type="component" value="Unassembled WGS sequence"/>
</dbReference>
<feature type="transmembrane region" description="Helical" evidence="1">
    <location>
        <begin position="243"/>
        <end position="260"/>
    </location>
</feature>
<keyword evidence="1" id="KW-0812">Transmembrane</keyword>